<sequence>MSSPSEALGPRHLPLQNYLIQEGDLSSLKAVLAHLNPDMIPRTGSEFFSREPLKALGDLVAIMSSLRLVNGSEQQPYLQAQSFSIIAERWSGIMEWLVFLVMHGQNTLHIDRVPAFAALFLQQAFQDPIPCRDELMHHPASAQFLLVLLLRLDPRTGGYVYASEGGSPCIIIRLLGSFLESDDALDVLLSHIKARSPKFQRRLISAIVARPRDIASKARIDRMDLIISSATSLRTLCLFGSKVMRDPTLSRRFLHRNLFGELGMALFTLADMVDRSATPGRMKCWEIFTNCISAITDPVHKFVHSESKSFSPAGTTNLPLILSAFLEHGIISRAMHALKYIKMNEWEFGGSDVDRLLEHILRDITPHMSVSRIARGATANLYPSLEDDVQNYDGWSMVVTSLPDAVSAAQLVFEERGGIHVDICNNLKHSIRYESSHSEYSARKCSSCECVAYCSRECQKADWDEGHKHECGLLRLGEGYKLISSILYEIRRDQLTFIEHLANERLSLIFAPDQSSASGKARTPDGVSLPESKPEAIIALLDATAPGCIRSNLHHPISTHADTIWRQINGVWDGRVQRLVKRAAERPERTVLVEAVFEHNHPAATYVLVEMRFDPEASRLTKLKVVNSVFRVGTISLIRQLKLKEDSVGSDVGDHSANFDIGSDSE</sequence>
<comment type="caution">
    <text evidence="6">The sequence shown here is derived from an EMBL/GenBank/DDBJ whole genome shotgun (WGS) entry which is preliminary data.</text>
</comment>
<dbReference type="SUPFAM" id="SSF144232">
    <property type="entry name" value="HIT/MYND zinc finger-like"/>
    <property type="match status" value="1"/>
</dbReference>
<organism evidence="6 7">
    <name type="scientific">Ephemerocybe angulata</name>
    <dbReference type="NCBI Taxonomy" id="980116"/>
    <lineage>
        <taxon>Eukaryota</taxon>
        <taxon>Fungi</taxon>
        <taxon>Dikarya</taxon>
        <taxon>Basidiomycota</taxon>
        <taxon>Agaricomycotina</taxon>
        <taxon>Agaricomycetes</taxon>
        <taxon>Agaricomycetidae</taxon>
        <taxon>Agaricales</taxon>
        <taxon>Agaricineae</taxon>
        <taxon>Psathyrellaceae</taxon>
        <taxon>Ephemerocybe</taxon>
    </lineage>
</organism>
<name>A0A8H6M0X5_9AGAR</name>
<gene>
    <name evidence="6" type="ORF">DFP72DRAFT_1073352</name>
</gene>
<protein>
    <recommendedName>
        <fullName evidence="5">MYND-type domain-containing protein</fullName>
    </recommendedName>
</protein>
<evidence type="ECO:0000313" key="7">
    <source>
        <dbReference type="Proteomes" id="UP000521943"/>
    </source>
</evidence>
<dbReference type="GO" id="GO:0008270">
    <property type="term" value="F:zinc ion binding"/>
    <property type="evidence" value="ECO:0007669"/>
    <property type="project" value="UniProtKB-KW"/>
</dbReference>
<dbReference type="EMBL" id="JACGCI010000064">
    <property type="protein sequence ID" value="KAF6749224.1"/>
    <property type="molecule type" value="Genomic_DNA"/>
</dbReference>
<dbReference type="Proteomes" id="UP000521943">
    <property type="component" value="Unassembled WGS sequence"/>
</dbReference>
<dbReference type="AlphaFoldDB" id="A0A8H6M0X5"/>
<dbReference type="PROSITE" id="PS50865">
    <property type="entry name" value="ZF_MYND_2"/>
    <property type="match status" value="1"/>
</dbReference>
<dbReference type="Gene3D" id="6.10.140.2220">
    <property type="match status" value="1"/>
</dbReference>
<evidence type="ECO:0000256" key="1">
    <source>
        <dbReference type="ARBA" id="ARBA00022723"/>
    </source>
</evidence>
<proteinExistence type="predicted"/>
<keyword evidence="7" id="KW-1185">Reference proteome</keyword>
<keyword evidence="2 4" id="KW-0863">Zinc-finger</keyword>
<feature type="domain" description="MYND-type" evidence="5">
    <location>
        <begin position="421"/>
        <end position="471"/>
    </location>
</feature>
<evidence type="ECO:0000256" key="3">
    <source>
        <dbReference type="ARBA" id="ARBA00022833"/>
    </source>
</evidence>
<accession>A0A8H6M0X5</accession>
<reference evidence="6 7" key="1">
    <citation type="submission" date="2020-07" db="EMBL/GenBank/DDBJ databases">
        <title>Comparative genomics of pyrophilous fungi reveals a link between fire events and developmental genes.</title>
        <authorList>
            <consortium name="DOE Joint Genome Institute"/>
            <person name="Steindorff A.S."/>
            <person name="Carver A."/>
            <person name="Calhoun S."/>
            <person name="Stillman K."/>
            <person name="Liu H."/>
            <person name="Lipzen A."/>
            <person name="Pangilinan J."/>
            <person name="Labutti K."/>
            <person name="Bruns T.D."/>
            <person name="Grigoriev I.V."/>
        </authorList>
    </citation>
    <scope>NUCLEOTIDE SEQUENCE [LARGE SCALE GENOMIC DNA]</scope>
    <source>
        <strain evidence="6 7">CBS 144469</strain>
    </source>
</reference>
<dbReference type="OrthoDB" id="2900625at2759"/>
<evidence type="ECO:0000313" key="6">
    <source>
        <dbReference type="EMBL" id="KAF6749224.1"/>
    </source>
</evidence>
<dbReference type="Gene3D" id="2.170.270.10">
    <property type="entry name" value="SET domain"/>
    <property type="match status" value="1"/>
</dbReference>
<dbReference type="InterPro" id="IPR046341">
    <property type="entry name" value="SET_dom_sf"/>
</dbReference>
<keyword evidence="1" id="KW-0479">Metal-binding</keyword>
<evidence type="ECO:0000256" key="4">
    <source>
        <dbReference type="PROSITE-ProRule" id="PRU00134"/>
    </source>
</evidence>
<evidence type="ECO:0000259" key="5">
    <source>
        <dbReference type="PROSITE" id="PS50865"/>
    </source>
</evidence>
<dbReference type="Pfam" id="PF01753">
    <property type="entry name" value="zf-MYND"/>
    <property type="match status" value="1"/>
</dbReference>
<dbReference type="InterPro" id="IPR002893">
    <property type="entry name" value="Znf_MYND"/>
</dbReference>
<evidence type="ECO:0000256" key="2">
    <source>
        <dbReference type="ARBA" id="ARBA00022771"/>
    </source>
</evidence>
<keyword evidence="3" id="KW-0862">Zinc</keyword>